<dbReference type="GO" id="GO:0043813">
    <property type="term" value="F:phosphatidylinositol-3,5-bisphosphate 5-phosphatase activity"/>
    <property type="evidence" value="ECO:0007669"/>
    <property type="project" value="TreeGrafter"/>
</dbReference>
<dbReference type="RefSeq" id="XP_020096358.1">
    <property type="nucleotide sequence ID" value="XM_020240769.1"/>
</dbReference>
<dbReference type="Proteomes" id="UP000515123">
    <property type="component" value="Linkage group 9"/>
</dbReference>
<dbReference type="GO" id="GO:0009753">
    <property type="term" value="P:response to jasmonic acid"/>
    <property type="evidence" value="ECO:0007669"/>
    <property type="project" value="TreeGrafter"/>
</dbReference>
<organism evidence="3 4">
    <name type="scientific">Ananas comosus</name>
    <name type="common">Pineapple</name>
    <name type="synonym">Ananas ananas</name>
    <dbReference type="NCBI Taxonomy" id="4615"/>
    <lineage>
        <taxon>Eukaryota</taxon>
        <taxon>Viridiplantae</taxon>
        <taxon>Streptophyta</taxon>
        <taxon>Embryophyta</taxon>
        <taxon>Tracheophyta</taxon>
        <taxon>Spermatophyta</taxon>
        <taxon>Magnoliopsida</taxon>
        <taxon>Liliopsida</taxon>
        <taxon>Poales</taxon>
        <taxon>Bromeliaceae</taxon>
        <taxon>Bromelioideae</taxon>
        <taxon>Ananas</taxon>
    </lineage>
</organism>
<dbReference type="Gene3D" id="3.60.10.10">
    <property type="entry name" value="Endonuclease/exonuclease/phosphatase"/>
    <property type="match status" value="1"/>
</dbReference>
<dbReference type="GO" id="GO:0009651">
    <property type="term" value="P:response to salt stress"/>
    <property type="evidence" value="ECO:0007669"/>
    <property type="project" value="TreeGrafter"/>
</dbReference>
<dbReference type="GO" id="GO:0046856">
    <property type="term" value="P:phosphatidylinositol dephosphorylation"/>
    <property type="evidence" value="ECO:0007669"/>
    <property type="project" value="InterPro"/>
</dbReference>
<sequence length="331" mass="37228">MGNWCSSHPTSELQNKRLVSIDAEDATHEGIRTVGVQKICEFSTSSALSVCIVTWNMNNKMPTENLSKLVSSDRKFDLLVVGLQEAPRCNLAQVLQAAIADTHILLGETTMQSIQLFLFGAKSSTKYIREMEVDKESDGGCGGLIRRKKGAVAMYINFSGIRMVFISCHLSAHEHKVDERNSQCRHISHSLFSKDHNRYVESSHVTVWMGDLNYRLQGISTMPARGLIHKNLQNMLTNKDQLLQEAEKGQVFNGYCEGTLSFKPTYKYNVGSSNYDTSYKIRVPSWTDRILFKVDHLGIDATLDSYESIDCIESSDHKPVKAHLCLKVNNE</sequence>
<dbReference type="PANTHER" id="PTHR11200:SF275">
    <property type="entry name" value="LD06095P"/>
    <property type="match status" value="1"/>
</dbReference>
<dbReference type="AlphaFoldDB" id="A0A6P5FS56"/>
<gene>
    <name evidence="4" type="primary">LOC109715654</name>
</gene>
<dbReference type="GO" id="GO:0009733">
    <property type="term" value="P:response to auxin"/>
    <property type="evidence" value="ECO:0007669"/>
    <property type="project" value="TreeGrafter"/>
</dbReference>
<evidence type="ECO:0000313" key="3">
    <source>
        <dbReference type="Proteomes" id="UP000515123"/>
    </source>
</evidence>
<dbReference type="GeneID" id="109715654"/>
<dbReference type="InterPro" id="IPR036691">
    <property type="entry name" value="Endo/exonu/phosph_ase_sf"/>
</dbReference>
<dbReference type="FunFam" id="3.60.10.10:FF:000044">
    <property type="entry name" value="Type IV inositol polyphosphate 5-phosphatase 11"/>
    <property type="match status" value="1"/>
</dbReference>
<dbReference type="GO" id="GO:0004439">
    <property type="term" value="F:phosphatidylinositol-4,5-bisphosphate 5-phosphatase activity"/>
    <property type="evidence" value="ECO:0007669"/>
    <property type="project" value="TreeGrafter"/>
</dbReference>
<dbReference type="OrthoDB" id="405996at2759"/>
<dbReference type="SUPFAM" id="SSF56219">
    <property type="entry name" value="DNase I-like"/>
    <property type="match status" value="1"/>
</dbReference>
<dbReference type="GO" id="GO:0005886">
    <property type="term" value="C:plasma membrane"/>
    <property type="evidence" value="ECO:0007669"/>
    <property type="project" value="TreeGrafter"/>
</dbReference>
<dbReference type="InterPro" id="IPR046985">
    <property type="entry name" value="IP5"/>
</dbReference>
<dbReference type="Pfam" id="PF22669">
    <property type="entry name" value="Exo_endo_phos2"/>
    <property type="match status" value="1"/>
</dbReference>
<comment type="similarity">
    <text evidence="1">Belongs to the inositol polyphosphate 5-phosphatase family.</text>
</comment>
<evidence type="ECO:0000256" key="1">
    <source>
        <dbReference type="ARBA" id="ARBA00010768"/>
    </source>
</evidence>
<reference evidence="4" key="2">
    <citation type="submission" date="2025-08" db="UniProtKB">
        <authorList>
            <consortium name="RefSeq"/>
        </authorList>
    </citation>
    <scope>IDENTIFICATION</scope>
    <source>
        <tissue evidence="4">Leaf</tissue>
    </source>
</reference>
<proteinExistence type="inferred from homology"/>
<dbReference type="GO" id="GO:0009737">
    <property type="term" value="P:response to abscisic acid"/>
    <property type="evidence" value="ECO:0007669"/>
    <property type="project" value="TreeGrafter"/>
</dbReference>
<evidence type="ECO:0000313" key="4">
    <source>
        <dbReference type="RefSeq" id="XP_020096358.1"/>
    </source>
</evidence>
<reference evidence="3" key="1">
    <citation type="journal article" date="2015" name="Nat. Genet.">
        <title>The pineapple genome and the evolution of CAM photosynthesis.</title>
        <authorList>
            <person name="Ming R."/>
            <person name="VanBuren R."/>
            <person name="Wai C.M."/>
            <person name="Tang H."/>
            <person name="Schatz M.C."/>
            <person name="Bowers J.E."/>
            <person name="Lyons E."/>
            <person name="Wang M.L."/>
            <person name="Chen J."/>
            <person name="Biggers E."/>
            <person name="Zhang J."/>
            <person name="Huang L."/>
            <person name="Zhang L."/>
            <person name="Miao W."/>
            <person name="Zhang J."/>
            <person name="Ye Z."/>
            <person name="Miao C."/>
            <person name="Lin Z."/>
            <person name="Wang H."/>
            <person name="Zhou H."/>
            <person name="Yim W.C."/>
            <person name="Priest H.D."/>
            <person name="Zheng C."/>
            <person name="Woodhouse M."/>
            <person name="Edger P.P."/>
            <person name="Guyot R."/>
            <person name="Guo H.B."/>
            <person name="Guo H."/>
            <person name="Zheng G."/>
            <person name="Singh R."/>
            <person name="Sharma A."/>
            <person name="Min X."/>
            <person name="Zheng Y."/>
            <person name="Lee H."/>
            <person name="Gurtowski J."/>
            <person name="Sedlazeck F.J."/>
            <person name="Harkess A."/>
            <person name="McKain M.R."/>
            <person name="Liao Z."/>
            <person name="Fang J."/>
            <person name="Liu J."/>
            <person name="Zhang X."/>
            <person name="Zhang Q."/>
            <person name="Hu W."/>
            <person name="Qin Y."/>
            <person name="Wang K."/>
            <person name="Chen L.Y."/>
            <person name="Shirley N."/>
            <person name="Lin Y.R."/>
            <person name="Liu L.Y."/>
            <person name="Hernandez A.G."/>
            <person name="Wright C.L."/>
            <person name="Bulone V."/>
            <person name="Tuskan G.A."/>
            <person name="Heath K."/>
            <person name="Zee F."/>
            <person name="Moore P.H."/>
            <person name="Sunkar R."/>
            <person name="Leebens-Mack J.H."/>
            <person name="Mockler T."/>
            <person name="Bennetzen J.L."/>
            <person name="Freeling M."/>
            <person name="Sankoff D."/>
            <person name="Paterson A.H."/>
            <person name="Zhu X."/>
            <person name="Yang X."/>
            <person name="Smith J.A."/>
            <person name="Cushman J.C."/>
            <person name="Paull R.E."/>
            <person name="Yu Q."/>
        </authorList>
    </citation>
    <scope>NUCLEOTIDE SEQUENCE [LARGE SCALE GENOMIC DNA]</scope>
    <source>
        <strain evidence="3">cv. F153</strain>
    </source>
</reference>
<dbReference type="SMART" id="SM00128">
    <property type="entry name" value="IPPc"/>
    <property type="match status" value="1"/>
</dbReference>
<feature type="domain" description="Inositol polyphosphate-related phosphatase" evidence="2">
    <location>
        <begin position="46"/>
        <end position="330"/>
    </location>
</feature>
<dbReference type="GO" id="GO:0034485">
    <property type="term" value="F:phosphatidylinositol-3,4,5-trisphosphate 5-phosphatase activity"/>
    <property type="evidence" value="ECO:0007669"/>
    <property type="project" value="TreeGrafter"/>
</dbReference>
<accession>A0A6P5FS56</accession>
<dbReference type="PANTHER" id="PTHR11200">
    <property type="entry name" value="INOSITOL 5-PHOSPHATASE"/>
    <property type="match status" value="1"/>
</dbReference>
<protein>
    <submittedName>
        <fullName evidence="4">Type IV inositol polyphosphate 5-phosphatase 11 isoform X1</fullName>
    </submittedName>
</protein>
<dbReference type="InterPro" id="IPR000300">
    <property type="entry name" value="IPPc"/>
</dbReference>
<evidence type="ECO:0000259" key="2">
    <source>
        <dbReference type="SMART" id="SM00128"/>
    </source>
</evidence>
<name>A0A6P5FS56_ANACO</name>
<keyword evidence="3" id="KW-1185">Reference proteome</keyword>